<proteinExistence type="predicted"/>
<feature type="transmembrane region" description="Helical" evidence="6">
    <location>
        <begin position="34"/>
        <end position="51"/>
    </location>
</feature>
<dbReference type="NCBIfam" id="TIGR02210">
    <property type="entry name" value="rodA_shape"/>
    <property type="match status" value="1"/>
</dbReference>
<dbReference type="Pfam" id="PF01098">
    <property type="entry name" value="FTSW_RODA_SPOVE"/>
    <property type="match status" value="1"/>
</dbReference>
<keyword evidence="5 6" id="KW-0472">Membrane</keyword>
<evidence type="ECO:0000313" key="7">
    <source>
        <dbReference type="EMBL" id="NMP21239.1"/>
    </source>
</evidence>
<name>A0A7Y0L0V1_9FIRM</name>
<dbReference type="GO" id="GO:0015648">
    <property type="term" value="F:lipid-linked peptidoglycan transporter activity"/>
    <property type="evidence" value="ECO:0007669"/>
    <property type="project" value="TreeGrafter"/>
</dbReference>
<dbReference type="EMBL" id="JABBVZ010000005">
    <property type="protein sequence ID" value="NMP21239.1"/>
    <property type="molecule type" value="Genomic_DNA"/>
</dbReference>
<dbReference type="AlphaFoldDB" id="A0A7Y0L0V1"/>
<protein>
    <submittedName>
        <fullName evidence="7">Rod shape-determining protein RodA</fullName>
    </submittedName>
</protein>
<reference evidence="7 8" key="1">
    <citation type="submission" date="2020-04" db="EMBL/GenBank/DDBJ databases">
        <authorList>
            <person name="Zhang R."/>
            <person name="Schippers A."/>
        </authorList>
    </citation>
    <scope>NUCLEOTIDE SEQUENCE [LARGE SCALE GENOMIC DNA]</scope>
    <source>
        <strain evidence="7 8">DSM 109850</strain>
    </source>
</reference>
<dbReference type="InterPro" id="IPR001182">
    <property type="entry name" value="FtsW/RodA"/>
</dbReference>
<gene>
    <name evidence="7" type="primary">rodA</name>
    <name evidence="7" type="ORF">HIJ39_02540</name>
</gene>
<feature type="transmembrane region" description="Helical" evidence="6">
    <location>
        <begin position="294"/>
        <end position="311"/>
    </location>
</feature>
<accession>A0A7Y0L0V1</accession>
<keyword evidence="8" id="KW-1185">Reference proteome</keyword>
<dbReference type="GO" id="GO:0051301">
    <property type="term" value="P:cell division"/>
    <property type="evidence" value="ECO:0007669"/>
    <property type="project" value="InterPro"/>
</dbReference>
<sequence>MYLLAAVSIVVLASASRPWAPSGDPTYFVKRQMIWFGLGTVVLVVATWINYEHFKKFAPYIYWAAIGLLGIVLVHGQSALGAQRWIPIGPFQLQPSELAKVAIIITLATHLDKKKSLKHWRDMVSPLVHVGIPMLMILKQPDLGTTLVFAAITIGMLYMAGLPWLKMLVFPAGLGLMVLWIYLHYRYGIKIPIMHTYQLNRLTAFINPNKDPLGTGYNVIQSRIDIGVGGLTGSGLTMGAHTTLLGYLPESYTDFIYAGIGEQLGFVGSMAILFVYLLIIARAVYIATQAKDRFGMLLAAGVASMFAFHVIESAGMASGIMPVAGVPLPFMSYGGSALMADSAAIGLLLNVYGRRKVQGYKPSVAKPVPVLYSNQLSEQDLVGGPN</sequence>
<evidence type="ECO:0000256" key="4">
    <source>
        <dbReference type="ARBA" id="ARBA00022989"/>
    </source>
</evidence>
<evidence type="ECO:0000256" key="2">
    <source>
        <dbReference type="ARBA" id="ARBA00022692"/>
    </source>
</evidence>
<dbReference type="GO" id="GO:0032153">
    <property type="term" value="C:cell division site"/>
    <property type="evidence" value="ECO:0007669"/>
    <property type="project" value="TreeGrafter"/>
</dbReference>
<comment type="caution">
    <text evidence="7">The sequence shown here is derived from an EMBL/GenBank/DDBJ whole genome shotgun (WGS) entry which is preliminary data.</text>
</comment>
<evidence type="ECO:0000256" key="5">
    <source>
        <dbReference type="ARBA" id="ARBA00023136"/>
    </source>
</evidence>
<feature type="transmembrane region" description="Helical" evidence="6">
    <location>
        <begin position="167"/>
        <end position="185"/>
    </location>
</feature>
<comment type="subcellular location">
    <subcellularLocation>
        <location evidence="1">Membrane</location>
        <topology evidence="1">Multi-pass membrane protein</topology>
    </subcellularLocation>
</comment>
<evidence type="ECO:0000256" key="3">
    <source>
        <dbReference type="ARBA" id="ARBA00022960"/>
    </source>
</evidence>
<feature type="transmembrane region" description="Helical" evidence="6">
    <location>
        <begin position="331"/>
        <end position="352"/>
    </location>
</feature>
<organism evidence="7 8">
    <name type="scientific">Sulfobacillus harzensis</name>
    <dbReference type="NCBI Taxonomy" id="2729629"/>
    <lineage>
        <taxon>Bacteria</taxon>
        <taxon>Bacillati</taxon>
        <taxon>Bacillota</taxon>
        <taxon>Clostridia</taxon>
        <taxon>Eubacteriales</taxon>
        <taxon>Clostridiales Family XVII. Incertae Sedis</taxon>
        <taxon>Sulfobacillus</taxon>
    </lineage>
</organism>
<evidence type="ECO:0000256" key="1">
    <source>
        <dbReference type="ARBA" id="ARBA00004141"/>
    </source>
</evidence>
<evidence type="ECO:0000313" key="8">
    <source>
        <dbReference type="Proteomes" id="UP000533476"/>
    </source>
</evidence>
<dbReference type="Proteomes" id="UP000533476">
    <property type="component" value="Unassembled WGS sequence"/>
</dbReference>
<feature type="transmembrane region" description="Helical" evidence="6">
    <location>
        <begin position="143"/>
        <end position="161"/>
    </location>
</feature>
<feature type="transmembrane region" description="Helical" evidence="6">
    <location>
        <begin position="267"/>
        <end position="287"/>
    </location>
</feature>
<feature type="transmembrane region" description="Helical" evidence="6">
    <location>
        <begin position="226"/>
        <end position="247"/>
    </location>
</feature>
<dbReference type="InterPro" id="IPR011923">
    <property type="entry name" value="RodA/MrdB"/>
</dbReference>
<dbReference type="PANTHER" id="PTHR30474">
    <property type="entry name" value="CELL CYCLE PROTEIN"/>
    <property type="match status" value="1"/>
</dbReference>
<keyword evidence="2 6" id="KW-0812">Transmembrane</keyword>
<dbReference type="GO" id="GO:0008360">
    <property type="term" value="P:regulation of cell shape"/>
    <property type="evidence" value="ECO:0007669"/>
    <property type="project" value="UniProtKB-KW"/>
</dbReference>
<feature type="transmembrane region" description="Helical" evidence="6">
    <location>
        <begin position="60"/>
        <end position="80"/>
    </location>
</feature>
<keyword evidence="4 6" id="KW-1133">Transmembrane helix</keyword>
<keyword evidence="3" id="KW-0133">Cell shape</keyword>
<evidence type="ECO:0000256" key="6">
    <source>
        <dbReference type="SAM" id="Phobius"/>
    </source>
</evidence>
<dbReference type="GO" id="GO:0005886">
    <property type="term" value="C:plasma membrane"/>
    <property type="evidence" value="ECO:0007669"/>
    <property type="project" value="TreeGrafter"/>
</dbReference>
<dbReference type="PANTHER" id="PTHR30474:SF1">
    <property type="entry name" value="PEPTIDOGLYCAN GLYCOSYLTRANSFERASE MRDB"/>
    <property type="match status" value="1"/>
</dbReference>